<dbReference type="AlphaFoldDB" id="A0AA86NZC4"/>
<evidence type="ECO:0000313" key="2">
    <source>
        <dbReference type="EMBL" id="CAI9928505.1"/>
    </source>
</evidence>
<reference evidence="3 4" key="2">
    <citation type="submission" date="2024-07" db="EMBL/GenBank/DDBJ databases">
        <authorList>
            <person name="Akdeniz Z."/>
        </authorList>
    </citation>
    <scope>NUCLEOTIDE SEQUENCE [LARGE SCALE GENOMIC DNA]</scope>
</reference>
<dbReference type="EMBL" id="CATOUU010000404">
    <property type="protein sequence ID" value="CAI9928505.1"/>
    <property type="molecule type" value="Genomic_DNA"/>
</dbReference>
<evidence type="ECO:0000256" key="1">
    <source>
        <dbReference type="SAM" id="MobiDB-lite"/>
    </source>
</evidence>
<organism evidence="2">
    <name type="scientific">Hexamita inflata</name>
    <dbReference type="NCBI Taxonomy" id="28002"/>
    <lineage>
        <taxon>Eukaryota</taxon>
        <taxon>Metamonada</taxon>
        <taxon>Diplomonadida</taxon>
        <taxon>Hexamitidae</taxon>
        <taxon>Hexamitinae</taxon>
        <taxon>Hexamita</taxon>
    </lineage>
</organism>
<protein>
    <submittedName>
        <fullName evidence="3">Hypothetical_protein</fullName>
    </submittedName>
</protein>
<gene>
    <name evidence="2" type="ORF">HINF_LOCUS16150</name>
    <name evidence="3" type="ORF">HINF_LOCUS79300</name>
</gene>
<reference evidence="2" key="1">
    <citation type="submission" date="2023-06" db="EMBL/GenBank/DDBJ databases">
        <authorList>
            <person name="Kurt Z."/>
        </authorList>
    </citation>
    <scope>NUCLEOTIDE SEQUENCE</scope>
</reference>
<sequence length="100" mass="11878">MEVRNPHSEASGSSSNQVYSPRRTQDLAHVKRASAVQKTQYHSSQHEHDNISTSEMHADKLSSYILQKCWQFFRFCLLQNAARWLICRLKIIWWQVYIRL</sequence>
<keyword evidence="4" id="KW-1185">Reference proteome</keyword>
<feature type="compositionally biased region" description="Polar residues" evidence="1">
    <location>
        <begin position="8"/>
        <end position="19"/>
    </location>
</feature>
<dbReference type="Proteomes" id="UP001642409">
    <property type="component" value="Unassembled WGS sequence"/>
</dbReference>
<name>A0AA86NZC4_9EUKA</name>
<feature type="region of interest" description="Disordered" evidence="1">
    <location>
        <begin position="1"/>
        <end position="23"/>
    </location>
</feature>
<evidence type="ECO:0000313" key="4">
    <source>
        <dbReference type="Proteomes" id="UP001642409"/>
    </source>
</evidence>
<dbReference type="EMBL" id="CAXDID020001165">
    <property type="protein sequence ID" value="CAL6117066.1"/>
    <property type="molecule type" value="Genomic_DNA"/>
</dbReference>
<comment type="caution">
    <text evidence="2">The sequence shown here is derived from an EMBL/GenBank/DDBJ whole genome shotgun (WGS) entry which is preliminary data.</text>
</comment>
<evidence type="ECO:0000313" key="3">
    <source>
        <dbReference type="EMBL" id="CAL6117066.1"/>
    </source>
</evidence>
<proteinExistence type="predicted"/>
<accession>A0AA86NZC4</accession>